<reference evidence="1" key="1">
    <citation type="submission" date="2019-08" db="EMBL/GenBank/DDBJ databases">
        <authorList>
            <person name="Kucharzyk K."/>
            <person name="Murdoch R.W."/>
            <person name="Higgins S."/>
            <person name="Loffler F."/>
        </authorList>
    </citation>
    <scope>NUCLEOTIDE SEQUENCE</scope>
</reference>
<gene>
    <name evidence="1" type="ORF">SDC9_104672</name>
</gene>
<dbReference type="AlphaFoldDB" id="A0A645AYK2"/>
<evidence type="ECO:0000313" key="1">
    <source>
        <dbReference type="EMBL" id="MPM57848.1"/>
    </source>
</evidence>
<sequence length="197" mass="23028">MIVINKKKEINESYKRVGKSAEDYAIQMGDFLASHITGYSVLQFDLNDDLYDVKSIASKHKRGDIKLTTRLFIDGKQVEETYIIEVKKNATCFNNRLVLEHHLYSYIDETTGRVVPERKGWFDKRGVDYYLFIYNDNNSNEEQMIFVKESELWDCYQNNIESIKSSTIQNGWCSLIPCSMIIENCPSTLVRTVYEEE</sequence>
<proteinExistence type="predicted"/>
<accession>A0A645AYK2</accession>
<dbReference type="EMBL" id="VSSQ01016475">
    <property type="protein sequence ID" value="MPM57848.1"/>
    <property type="molecule type" value="Genomic_DNA"/>
</dbReference>
<comment type="caution">
    <text evidence="1">The sequence shown here is derived from an EMBL/GenBank/DDBJ whole genome shotgun (WGS) entry which is preliminary data.</text>
</comment>
<protein>
    <submittedName>
        <fullName evidence="1">Uncharacterized protein</fullName>
    </submittedName>
</protein>
<organism evidence="1">
    <name type="scientific">bioreactor metagenome</name>
    <dbReference type="NCBI Taxonomy" id="1076179"/>
    <lineage>
        <taxon>unclassified sequences</taxon>
        <taxon>metagenomes</taxon>
        <taxon>ecological metagenomes</taxon>
    </lineage>
</organism>
<name>A0A645AYK2_9ZZZZ</name>